<dbReference type="EMBL" id="JADNRY010000026">
    <property type="protein sequence ID" value="KAF9072152.1"/>
    <property type="molecule type" value="Genomic_DNA"/>
</dbReference>
<sequence>MADYDKFLSHALSKQAASTPVRSSSGPRSDPALASIDQLLKKEKKHKEKATAQDVPHDYDLNVMSTIVLDKDLPSNPVSTESVLNLVYQTIVTNGIPSMISTEAGHTETLDEFGVDTNVASARAVTAAQRLQKVADDAMGSLESLDSIDLEQTTVQATLLNAEASLVYVRKNLGSIKRKAATEYVDKIKTTAETLERLILKWRIIYPDTSPVKIDNRPIIHKILPPWGRQYQAYTNLGTTGLVVPRPGNTEIGTTKAQVPGVLVWYYHLGPGAIPFNPYLSSLALDYALGIDCLLNARLTA</sequence>
<evidence type="ECO:0000313" key="3">
    <source>
        <dbReference type="Proteomes" id="UP000772434"/>
    </source>
</evidence>
<keyword evidence="3" id="KW-1185">Reference proteome</keyword>
<accession>A0A9P5UAL5</accession>
<reference evidence="2" key="1">
    <citation type="submission" date="2020-11" db="EMBL/GenBank/DDBJ databases">
        <authorList>
            <consortium name="DOE Joint Genome Institute"/>
            <person name="Ahrendt S."/>
            <person name="Riley R."/>
            <person name="Andreopoulos W."/>
            <person name="Labutti K."/>
            <person name="Pangilinan J."/>
            <person name="Ruiz-Duenas F.J."/>
            <person name="Barrasa J.M."/>
            <person name="Sanchez-Garcia M."/>
            <person name="Camarero S."/>
            <person name="Miyauchi S."/>
            <person name="Serrano A."/>
            <person name="Linde D."/>
            <person name="Babiker R."/>
            <person name="Drula E."/>
            <person name="Ayuso-Fernandez I."/>
            <person name="Pacheco R."/>
            <person name="Padilla G."/>
            <person name="Ferreira P."/>
            <person name="Barriuso J."/>
            <person name="Kellner H."/>
            <person name="Castanera R."/>
            <person name="Alfaro M."/>
            <person name="Ramirez L."/>
            <person name="Pisabarro A.G."/>
            <person name="Kuo A."/>
            <person name="Tritt A."/>
            <person name="Lipzen A."/>
            <person name="He G."/>
            <person name="Yan M."/>
            <person name="Ng V."/>
            <person name="Cullen D."/>
            <person name="Martin F."/>
            <person name="Rosso M.-N."/>
            <person name="Henrissat B."/>
            <person name="Hibbett D."/>
            <person name="Martinez A.T."/>
            <person name="Grigoriev I.V."/>
        </authorList>
    </citation>
    <scope>NUCLEOTIDE SEQUENCE</scope>
    <source>
        <strain evidence="2">AH 40177</strain>
    </source>
</reference>
<organism evidence="2 3">
    <name type="scientific">Rhodocollybia butyracea</name>
    <dbReference type="NCBI Taxonomy" id="206335"/>
    <lineage>
        <taxon>Eukaryota</taxon>
        <taxon>Fungi</taxon>
        <taxon>Dikarya</taxon>
        <taxon>Basidiomycota</taxon>
        <taxon>Agaricomycotina</taxon>
        <taxon>Agaricomycetes</taxon>
        <taxon>Agaricomycetidae</taxon>
        <taxon>Agaricales</taxon>
        <taxon>Marasmiineae</taxon>
        <taxon>Omphalotaceae</taxon>
        <taxon>Rhodocollybia</taxon>
    </lineage>
</organism>
<proteinExistence type="predicted"/>
<dbReference type="OrthoDB" id="3253623at2759"/>
<comment type="caution">
    <text evidence="2">The sequence shown here is derived from an EMBL/GenBank/DDBJ whole genome shotgun (WGS) entry which is preliminary data.</text>
</comment>
<evidence type="ECO:0000313" key="2">
    <source>
        <dbReference type="EMBL" id="KAF9072152.1"/>
    </source>
</evidence>
<protein>
    <submittedName>
        <fullName evidence="2">Uncharacterized protein</fullName>
    </submittedName>
</protein>
<gene>
    <name evidence="2" type="ORF">BDP27DRAFT_1361217</name>
</gene>
<feature type="compositionally biased region" description="Polar residues" evidence="1">
    <location>
        <begin position="15"/>
        <end position="27"/>
    </location>
</feature>
<dbReference type="AlphaFoldDB" id="A0A9P5UAL5"/>
<dbReference type="Proteomes" id="UP000772434">
    <property type="component" value="Unassembled WGS sequence"/>
</dbReference>
<evidence type="ECO:0000256" key="1">
    <source>
        <dbReference type="SAM" id="MobiDB-lite"/>
    </source>
</evidence>
<name>A0A9P5UAL5_9AGAR</name>
<feature type="region of interest" description="Disordered" evidence="1">
    <location>
        <begin position="12"/>
        <end position="32"/>
    </location>
</feature>